<organism evidence="2 3">
    <name type="scientific">Cellulomonas persica</name>
    <dbReference type="NCBI Taxonomy" id="76861"/>
    <lineage>
        <taxon>Bacteria</taxon>
        <taxon>Bacillati</taxon>
        <taxon>Actinomycetota</taxon>
        <taxon>Actinomycetes</taxon>
        <taxon>Micrococcales</taxon>
        <taxon>Cellulomonadaceae</taxon>
        <taxon>Cellulomonas</taxon>
    </lineage>
</organism>
<evidence type="ECO:0000313" key="3">
    <source>
        <dbReference type="Proteomes" id="UP000321386"/>
    </source>
</evidence>
<comment type="caution">
    <text evidence="2">The sequence shown here is derived from an EMBL/GenBank/DDBJ whole genome shotgun (WGS) entry which is preliminary data.</text>
</comment>
<feature type="compositionally biased region" description="Polar residues" evidence="1">
    <location>
        <begin position="1"/>
        <end position="10"/>
    </location>
</feature>
<evidence type="ECO:0000256" key="1">
    <source>
        <dbReference type="SAM" id="MobiDB-lite"/>
    </source>
</evidence>
<dbReference type="Proteomes" id="UP000321386">
    <property type="component" value="Unassembled WGS sequence"/>
</dbReference>
<protein>
    <submittedName>
        <fullName evidence="2">Uncharacterized protein</fullName>
    </submittedName>
</protein>
<evidence type="ECO:0000313" key="2">
    <source>
        <dbReference type="EMBL" id="GEK16476.1"/>
    </source>
</evidence>
<reference evidence="2 3" key="1">
    <citation type="submission" date="2019-07" db="EMBL/GenBank/DDBJ databases">
        <title>Whole genome shotgun sequence of Cellulomonas persica NBRC 101101.</title>
        <authorList>
            <person name="Hosoyama A."/>
            <person name="Uohara A."/>
            <person name="Ohji S."/>
            <person name="Ichikawa N."/>
        </authorList>
    </citation>
    <scope>NUCLEOTIDE SEQUENCE [LARGE SCALE GENOMIC DNA]</scope>
    <source>
        <strain evidence="2 3">NBRC 101101</strain>
    </source>
</reference>
<dbReference type="AlphaFoldDB" id="A0A510UPT4"/>
<dbReference type="EMBL" id="BJUA01000001">
    <property type="protein sequence ID" value="GEK16476.1"/>
    <property type="molecule type" value="Genomic_DNA"/>
</dbReference>
<proteinExistence type="predicted"/>
<sequence length="78" mass="8258">MSPPCTTATSHAAARRYRSGTYPTTVAPSGEGSEAGGFVTETTWELGDDGSLRFAAQPELPWPAGATHIQLLPLERID</sequence>
<feature type="region of interest" description="Disordered" evidence="1">
    <location>
        <begin position="1"/>
        <end position="37"/>
    </location>
</feature>
<name>A0A510UPT4_9CELL</name>
<accession>A0A510UPT4</accession>
<keyword evidence="3" id="KW-1185">Reference proteome</keyword>
<gene>
    <name evidence="2" type="ORF">CPE01_02090</name>
</gene>